<feature type="transmembrane region" description="Helical" evidence="2">
    <location>
        <begin position="245"/>
        <end position="267"/>
    </location>
</feature>
<name>A0A9X1NM35_9ACTN</name>
<evidence type="ECO:0000256" key="2">
    <source>
        <dbReference type="SAM" id="Phobius"/>
    </source>
</evidence>
<proteinExistence type="predicted"/>
<dbReference type="AlphaFoldDB" id="A0A9X1NM35"/>
<comment type="caution">
    <text evidence="4">The sequence shown here is derived from an EMBL/GenBank/DDBJ whole genome shotgun (WGS) entry which is preliminary data.</text>
</comment>
<gene>
    <name evidence="4" type="ORF">LR394_35575</name>
</gene>
<keyword evidence="2" id="KW-1133">Transmembrane helix</keyword>
<keyword evidence="2" id="KW-0472">Membrane</keyword>
<evidence type="ECO:0000313" key="4">
    <source>
        <dbReference type="EMBL" id="MCD5316231.1"/>
    </source>
</evidence>
<evidence type="ECO:0000256" key="1">
    <source>
        <dbReference type="SAM" id="MobiDB-lite"/>
    </source>
</evidence>
<feature type="region of interest" description="Disordered" evidence="1">
    <location>
        <begin position="1"/>
        <end position="20"/>
    </location>
</feature>
<keyword evidence="5" id="KW-1185">Reference proteome</keyword>
<accession>A0A9X1NM35</accession>
<feature type="domain" description="Putative T7SS secretion signal" evidence="3">
    <location>
        <begin position="16"/>
        <end position="181"/>
    </location>
</feature>
<keyword evidence="2" id="KW-0812">Transmembrane</keyword>
<feature type="compositionally biased region" description="Low complexity" evidence="1">
    <location>
        <begin position="122"/>
        <end position="136"/>
    </location>
</feature>
<protein>
    <recommendedName>
        <fullName evidence="3">Putative T7SS secretion signal domain-containing protein</fullName>
    </recommendedName>
</protein>
<organism evidence="4 5">
    <name type="scientific">Kineosporia babensis</name>
    <dbReference type="NCBI Taxonomy" id="499548"/>
    <lineage>
        <taxon>Bacteria</taxon>
        <taxon>Bacillati</taxon>
        <taxon>Actinomycetota</taxon>
        <taxon>Actinomycetes</taxon>
        <taxon>Kineosporiales</taxon>
        <taxon>Kineosporiaceae</taxon>
        <taxon>Kineosporia</taxon>
    </lineage>
</organism>
<feature type="region of interest" description="Disordered" evidence="1">
    <location>
        <begin position="113"/>
        <end position="141"/>
    </location>
</feature>
<evidence type="ECO:0000259" key="3">
    <source>
        <dbReference type="Pfam" id="PF21725"/>
    </source>
</evidence>
<dbReference type="InterPro" id="IPR049082">
    <property type="entry name" value="T7SS_signal"/>
</dbReference>
<reference evidence="4" key="1">
    <citation type="submission" date="2021-11" db="EMBL/GenBank/DDBJ databases">
        <title>Streptomyces corallinus and Kineosporia corallina sp. nov., two new coral-derived marine actinobacteria.</title>
        <authorList>
            <person name="Buangrab K."/>
            <person name="Sutthacheep M."/>
            <person name="Yeemin T."/>
            <person name="Harunari E."/>
            <person name="Igarashi Y."/>
            <person name="Sripreechasak P."/>
            <person name="Kanchanasin P."/>
            <person name="Tanasupawat S."/>
            <person name="Phongsopitanun W."/>
        </authorList>
    </citation>
    <scope>NUCLEOTIDE SEQUENCE</scope>
    <source>
        <strain evidence="4">JCM 31032</strain>
    </source>
</reference>
<dbReference type="RefSeq" id="WP_231449084.1">
    <property type="nucleotide sequence ID" value="NZ_JAJOMB010000028.1"/>
</dbReference>
<sequence length="474" mass="50524">MSRPADWSPLAAADPVPGDEYGIRSMSRRYQAFADELEQQATTLTRLASDEYWDADAGRVFASTGTELAGQLRKAKSRYESVSAALSTYANGLTAAQQEADAALTQAKQIEAEEQAKERARNAAAAAEGVKPGAAADGSDQNQADVMNQALAGARSRMQRAIDQKDAAGRAAASRVREAIDNDGLRDTWWDKTSNWTGKNWDSFVEWVHSKAPMMKEITKWAGYIGTALSVAGMVIALIPGVNALAPVLFAAAAVLTLVSLVCNILMTFSGDASIADVALDLFGLATFGYGRVAAGGIRGAQQALKGSAKDILKREARKRGESVADQILYADKKIAAAAGGKLKSPSLENWPLLNRAQSRVDKVAQPLLDKASAQLNRMNPTMEKWGSTRVGKYLGMDSEIVMTKSGLDGVRNLMKPGYDPANEAMAALDKVAGKDALVSKISMGVSLGNLPETDMFKPSKQGSTFGRYAYLAS</sequence>
<dbReference type="Pfam" id="PF21725">
    <property type="entry name" value="T7SS_signal"/>
    <property type="match status" value="1"/>
</dbReference>
<evidence type="ECO:0000313" key="5">
    <source>
        <dbReference type="Proteomes" id="UP001138997"/>
    </source>
</evidence>
<dbReference type="Proteomes" id="UP001138997">
    <property type="component" value="Unassembled WGS sequence"/>
</dbReference>
<feature type="transmembrane region" description="Helical" evidence="2">
    <location>
        <begin position="221"/>
        <end position="239"/>
    </location>
</feature>
<dbReference type="EMBL" id="JAJOMB010000028">
    <property type="protein sequence ID" value="MCD5316231.1"/>
    <property type="molecule type" value="Genomic_DNA"/>
</dbReference>